<dbReference type="PANTHER" id="PTHR13774">
    <property type="entry name" value="PHENAZINE BIOSYNTHESIS PROTEIN"/>
    <property type="match status" value="1"/>
</dbReference>
<comment type="similarity">
    <text evidence="1">Belongs to the PhzF family.</text>
</comment>
<dbReference type="Proteomes" id="UP000294829">
    <property type="component" value="Unassembled WGS sequence"/>
</dbReference>
<keyword evidence="2" id="KW-0413">Isomerase</keyword>
<dbReference type="NCBIfam" id="TIGR00654">
    <property type="entry name" value="PhzF_family"/>
    <property type="match status" value="1"/>
</dbReference>
<dbReference type="Gene3D" id="3.10.310.10">
    <property type="entry name" value="Diaminopimelate Epimerase, Chain A, domain 1"/>
    <property type="match status" value="2"/>
</dbReference>
<comment type="caution">
    <text evidence="4">The sequence shown here is derived from an EMBL/GenBank/DDBJ whole genome shotgun (WGS) entry which is preliminary data.</text>
</comment>
<protein>
    <submittedName>
        <fullName evidence="4">PhzF family phenazine biosynthesis protein</fullName>
    </submittedName>
</protein>
<name>A0A4V3AUT7_9BURK</name>
<keyword evidence="5" id="KW-1185">Reference proteome</keyword>
<dbReference type="PIRSF" id="PIRSF016184">
    <property type="entry name" value="PhzC_PhzF"/>
    <property type="match status" value="1"/>
</dbReference>
<dbReference type="InterPro" id="IPR003719">
    <property type="entry name" value="Phenazine_PhzF-like"/>
</dbReference>
<organism evidence="4 5">
    <name type="scientific">Sapientia aquatica</name>
    <dbReference type="NCBI Taxonomy" id="1549640"/>
    <lineage>
        <taxon>Bacteria</taxon>
        <taxon>Pseudomonadati</taxon>
        <taxon>Pseudomonadota</taxon>
        <taxon>Betaproteobacteria</taxon>
        <taxon>Burkholderiales</taxon>
        <taxon>Oxalobacteraceae</taxon>
        <taxon>Sapientia</taxon>
    </lineage>
</organism>
<dbReference type="PANTHER" id="PTHR13774:SF17">
    <property type="entry name" value="PHENAZINE BIOSYNTHESIS-LIKE DOMAIN-CONTAINING PROTEIN"/>
    <property type="match status" value="1"/>
</dbReference>
<sequence>MKLKLHIIDAFTKELFKGNPAAVVPLTHWLPEQTMQAIASENNLSETAFFVQDSDGVYHIRWFSPLTEMPFCGHATLASAFVIFEQNLNLTEIKLHAPAVGNLSVKKQLDGRLEMNFPRRDPVPVETIPLPLLNGLSITPAKVLVNQQAYFAIYDSEQQVLDVVPDLAQIASLGPLDVVVTARGSKFDFVSRYFWPANGGAEDPVTGSIHAGLAPYWSSQIGSLNLIALQASKRGGVLQCRVEVERVFVSGYAKKYLEGEIYLA</sequence>
<gene>
    <name evidence="4" type="ORF">E2I14_10635</name>
</gene>
<evidence type="ECO:0000313" key="5">
    <source>
        <dbReference type="Proteomes" id="UP000294829"/>
    </source>
</evidence>
<dbReference type="AlphaFoldDB" id="A0A4V3AUT7"/>
<dbReference type="OrthoDB" id="9788221at2"/>
<dbReference type="GO" id="GO:0016853">
    <property type="term" value="F:isomerase activity"/>
    <property type="evidence" value="ECO:0007669"/>
    <property type="project" value="UniProtKB-KW"/>
</dbReference>
<evidence type="ECO:0000313" key="4">
    <source>
        <dbReference type="EMBL" id="TDK66040.1"/>
    </source>
</evidence>
<evidence type="ECO:0000256" key="2">
    <source>
        <dbReference type="ARBA" id="ARBA00023235"/>
    </source>
</evidence>
<dbReference type="RefSeq" id="WP_133328237.1">
    <property type="nucleotide sequence ID" value="NZ_SMYL01000004.1"/>
</dbReference>
<evidence type="ECO:0000256" key="3">
    <source>
        <dbReference type="PIRSR" id="PIRSR016184-1"/>
    </source>
</evidence>
<dbReference type="GO" id="GO:0005737">
    <property type="term" value="C:cytoplasm"/>
    <property type="evidence" value="ECO:0007669"/>
    <property type="project" value="TreeGrafter"/>
</dbReference>
<accession>A0A4V3AUT7</accession>
<proteinExistence type="inferred from homology"/>
<feature type="active site" evidence="3">
    <location>
        <position position="46"/>
    </location>
</feature>
<dbReference type="EMBL" id="SMYL01000004">
    <property type="protein sequence ID" value="TDK66040.1"/>
    <property type="molecule type" value="Genomic_DNA"/>
</dbReference>
<dbReference type="SUPFAM" id="SSF54506">
    <property type="entry name" value="Diaminopimelate epimerase-like"/>
    <property type="match status" value="1"/>
</dbReference>
<dbReference type="Pfam" id="PF02567">
    <property type="entry name" value="PhzC-PhzF"/>
    <property type="match status" value="1"/>
</dbReference>
<reference evidence="4 5" key="1">
    <citation type="submission" date="2019-03" db="EMBL/GenBank/DDBJ databases">
        <title>Sapientia aquatica gen. nov., sp. nov., isolated from a crater lake.</title>
        <authorList>
            <person name="Felfoldi T."/>
            <person name="Szabo A."/>
            <person name="Toth E."/>
            <person name="Schumann P."/>
            <person name="Keki Z."/>
            <person name="Marialigeti K."/>
            <person name="Mathe I."/>
        </authorList>
    </citation>
    <scope>NUCLEOTIDE SEQUENCE [LARGE SCALE GENOMIC DNA]</scope>
    <source>
        <strain evidence="4 5">SA-152</strain>
    </source>
</reference>
<evidence type="ECO:0000256" key="1">
    <source>
        <dbReference type="ARBA" id="ARBA00008270"/>
    </source>
</evidence>